<keyword evidence="1" id="KW-0175">Coiled coil</keyword>
<dbReference type="Proteomes" id="UP000261875">
    <property type="component" value="Chromosome"/>
</dbReference>
<proteinExistence type="predicted"/>
<dbReference type="OrthoDB" id="9969926at2"/>
<dbReference type="KEGG" id="fsm:CCS41_12390"/>
<evidence type="ECO:0000256" key="1">
    <source>
        <dbReference type="SAM" id="Coils"/>
    </source>
</evidence>
<protein>
    <submittedName>
        <fullName evidence="2">Uncharacterized protein</fullName>
    </submittedName>
</protein>
<dbReference type="AlphaFoldDB" id="A0A2U8I7L8"/>
<evidence type="ECO:0000313" key="3">
    <source>
        <dbReference type="Proteomes" id="UP000261875"/>
    </source>
</evidence>
<gene>
    <name evidence="2" type="ORF">CCS41_12390</name>
</gene>
<feature type="coiled-coil region" evidence="1">
    <location>
        <begin position="52"/>
        <end position="79"/>
    </location>
</feature>
<accession>A0A2U8I7L8</accession>
<name>A0A2U8I7L8_9GAMM</name>
<dbReference type="EMBL" id="CP021659">
    <property type="protein sequence ID" value="AWK15089.1"/>
    <property type="molecule type" value="Genomic_DNA"/>
</dbReference>
<evidence type="ECO:0000313" key="2">
    <source>
        <dbReference type="EMBL" id="AWK15089.1"/>
    </source>
</evidence>
<sequence length="177" mass="20276">MLSIQIGYKFSILLLLHLKSPLKRAFFVQLDLKNVSPLLLSRAYMNELTDIVHQHANQIKAAVRQINALNTDLQTMELQDPGQMKLAELSEAHLKILSDITAIQKTIMSTQAKIETMRITLKEIETTLWQKRVEEVRRSQLLALLRKYFLILCGLGTILFISSTKIHEIKIITQILA</sequence>
<organism evidence="2 3">
    <name type="scientific">Candidatus Fukatsuia symbiotica</name>
    <dbReference type="NCBI Taxonomy" id="1878942"/>
    <lineage>
        <taxon>Bacteria</taxon>
        <taxon>Pseudomonadati</taxon>
        <taxon>Pseudomonadota</taxon>
        <taxon>Gammaproteobacteria</taxon>
        <taxon>Enterobacterales</taxon>
        <taxon>Yersiniaceae</taxon>
        <taxon>Candidatus Fukatsuia</taxon>
    </lineage>
</organism>
<reference evidence="2 3" key="1">
    <citation type="submission" date="2017-05" db="EMBL/GenBank/DDBJ databases">
        <title>Genome sequence of Candidatus Fukatsuia symbiotica and Candidatus Hamiltonella defensa from Acyrthosiphon pisum strain 5D.</title>
        <authorList>
            <person name="Patel V.A."/>
            <person name="Chevignon G."/>
            <person name="Russell J.A."/>
            <person name="Oliver K.M."/>
        </authorList>
    </citation>
    <scope>NUCLEOTIDE SEQUENCE [LARGE SCALE GENOMIC DNA]</scope>
    <source>
        <strain evidence="2 3">5D</strain>
    </source>
</reference>
<keyword evidence="3" id="KW-1185">Reference proteome</keyword>